<sequence>MPRRRQFYIREDLTEVSRPPPRALEVLAGDADLPVCATCATQYPAARADCPVCEDPRQWVPGTGQEWTTLGELASGKRNYLLRDVEDPRITLIATEPSFAISQTPIVLETSEGSFIWDCAAVITPPLVAHLTHLRRPLKAMAISHPHFFSTSLTWARALGVPLYINALDKEWYARAASLEADEVVFWSGTQRLSANITLIECGGHFPGSSVLHWDRAGEPLTSEADARAPDTGLLLVADTVMVQPAQKGFTFMWSYPNMIPLHPPDVLRIQKILSEYDFDSVSGTWPDRWVRTGAARSFDESVETYLSATGWERGRGDELVPKRKV</sequence>
<dbReference type="InterPro" id="IPR036866">
    <property type="entry name" value="RibonucZ/Hydroxyglut_hydro"/>
</dbReference>
<keyword evidence="2" id="KW-1185">Reference proteome</keyword>
<evidence type="ECO:0000313" key="1">
    <source>
        <dbReference type="EMBL" id="WOO80747.1"/>
    </source>
</evidence>
<accession>A0AAF0Y7D6</accession>
<dbReference type="Proteomes" id="UP000827549">
    <property type="component" value="Chromosome 3"/>
</dbReference>
<organism evidence="1 2">
    <name type="scientific">Vanrija pseudolonga</name>
    <dbReference type="NCBI Taxonomy" id="143232"/>
    <lineage>
        <taxon>Eukaryota</taxon>
        <taxon>Fungi</taxon>
        <taxon>Dikarya</taxon>
        <taxon>Basidiomycota</taxon>
        <taxon>Agaricomycotina</taxon>
        <taxon>Tremellomycetes</taxon>
        <taxon>Trichosporonales</taxon>
        <taxon>Trichosporonaceae</taxon>
        <taxon>Vanrija</taxon>
    </lineage>
</organism>
<reference evidence="1" key="1">
    <citation type="submission" date="2023-10" db="EMBL/GenBank/DDBJ databases">
        <authorList>
            <person name="Noh H."/>
        </authorList>
    </citation>
    <scope>NUCLEOTIDE SEQUENCE</scope>
    <source>
        <strain evidence="1">DUCC4014</strain>
    </source>
</reference>
<proteinExistence type="predicted"/>
<dbReference type="GeneID" id="87807509"/>
<dbReference type="SUPFAM" id="SSF56281">
    <property type="entry name" value="Metallo-hydrolase/oxidoreductase"/>
    <property type="match status" value="1"/>
</dbReference>
<gene>
    <name evidence="1" type="primary">ymaE</name>
    <name evidence="1" type="ORF">LOC62_03G004271</name>
</gene>
<name>A0AAF0Y7D6_9TREE</name>
<dbReference type="Gene3D" id="3.60.15.10">
    <property type="entry name" value="Ribonuclease Z/Hydroxyacylglutathione hydrolase-like"/>
    <property type="match status" value="1"/>
</dbReference>
<dbReference type="PANTHER" id="PTHR36839:SF1">
    <property type="entry name" value="METALLO-BETA-LACTAMASE FAMILY PROTEIN (AFU_ORTHOLOGUE AFUA_5G12770)"/>
    <property type="match status" value="1"/>
</dbReference>
<dbReference type="AlphaFoldDB" id="A0AAF0Y7D6"/>
<protein>
    <submittedName>
        <fullName evidence="1">Purtative protein YmaE</fullName>
    </submittedName>
</protein>
<dbReference type="RefSeq" id="XP_062626779.1">
    <property type="nucleotide sequence ID" value="XM_062770795.1"/>
</dbReference>
<evidence type="ECO:0000313" key="2">
    <source>
        <dbReference type="Proteomes" id="UP000827549"/>
    </source>
</evidence>
<dbReference type="EMBL" id="CP086716">
    <property type="protein sequence ID" value="WOO80747.1"/>
    <property type="molecule type" value="Genomic_DNA"/>
</dbReference>
<dbReference type="PANTHER" id="PTHR36839">
    <property type="entry name" value="METALLO-BETA-LACTAMASE FAMILY PROTEIN (AFU_ORTHOLOGUE AFUA_5G12770)"/>
    <property type="match status" value="1"/>
</dbReference>